<gene>
    <name evidence="2" type="ORF">M011DRAFT_469875</name>
</gene>
<dbReference type="AlphaFoldDB" id="A0A6A6V7M0"/>
<evidence type="ECO:0008006" key="4">
    <source>
        <dbReference type="Google" id="ProtNLM"/>
    </source>
</evidence>
<sequence length="108" mass="12032">MSAFRSLAARRTPLFTSQITQRAALHQSSALYAGKESRLNTNITGDDVEAEKQDLLKKQKEGKGHWKEELASNSESIVKADRGEMDASEEAIKKLQEETKRVENKGGK</sequence>
<reference evidence="2" key="1">
    <citation type="journal article" date="2020" name="Stud. Mycol.">
        <title>101 Dothideomycetes genomes: a test case for predicting lifestyles and emergence of pathogens.</title>
        <authorList>
            <person name="Haridas S."/>
            <person name="Albert R."/>
            <person name="Binder M."/>
            <person name="Bloem J."/>
            <person name="Labutti K."/>
            <person name="Salamov A."/>
            <person name="Andreopoulos B."/>
            <person name="Baker S."/>
            <person name="Barry K."/>
            <person name="Bills G."/>
            <person name="Bluhm B."/>
            <person name="Cannon C."/>
            <person name="Castanera R."/>
            <person name="Culley D."/>
            <person name="Daum C."/>
            <person name="Ezra D."/>
            <person name="Gonzalez J."/>
            <person name="Henrissat B."/>
            <person name="Kuo A."/>
            <person name="Liang C."/>
            <person name="Lipzen A."/>
            <person name="Lutzoni F."/>
            <person name="Magnuson J."/>
            <person name="Mondo S."/>
            <person name="Nolan M."/>
            <person name="Ohm R."/>
            <person name="Pangilinan J."/>
            <person name="Park H.-J."/>
            <person name="Ramirez L."/>
            <person name="Alfaro M."/>
            <person name="Sun H."/>
            <person name="Tritt A."/>
            <person name="Yoshinaga Y."/>
            <person name="Zwiers L.-H."/>
            <person name="Turgeon B."/>
            <person name="Goodwin S."/>
            <person name="Spatafora J."/>
            <person name="Crous P."/>
            <person name="Grigoriev I."/>
        </authorList>
    </citation>
    <scope>NUCLEOTIDE SEQUENCE</scope>
    <source>
        <strain evidence="2">CBS 119925</strain>
    </source>
</reference>
<keyword evidence="1" id="KW-0175">Coiled coil</keyword>
<evidence type="ECO:0000256" key="1">
    <source>
        <dbReference type="SAM" id="Coils"/>
    </source>
</evidence>
<keyword evidence="3" id="KW-1185">Reference proteome</keyword>
<organism evidence="2 3">
    <name type="scientific">Sporormia fimetaria CBS 119925</name>
    <dbReference type="NCBI Taxonomy" id="1340428"/>
    <lineage>
        <taxon>Eukaryota</taxon>
        <taxon>Fungi</taxon>
        <taxon>Dikarya</taxon>
        <taxon>Ascomycota</taxon>
        <taxon>Pezizomycotina</taxon>
        <taxon>Dothideomycetes</taxon>
        <taxon>Pleosporomycetidae</taxon>
        <taxon>Pleosporales</taxon>
        <taxon>Sporormiaceae</taxon>
        <taxon>Sporormia</taxon>
    </lineage>
</organism>
<accession>A0A6A6V7M0</accession>
<dbReference type="OrthoDB" id="529205at2759"/>
<dbReference type="EMBL" id="MU006584">
    <property type="protein sequence ID" value="KAF2745167.1"/>
    <property type="molecule type" value="Genomic_DNA"/>
</dbReference>
<proteinExistence type="predicted"/>
<protein>
    <recommendedName>
        <fullName evidence="4">Mitochondrial carrier protein pet8</fullName>
    </recommendedName>
</protein>
<dbReference type="Proteomes" id="UP000799440">
    <property type="component" value="Unassembled WGS sequence"/>
</dbReference>
<evidence type="ECO:0000313" key="2">
    <source>
        <dbReference type="EMBL" id="KAF2745167.1"/>
    </source>
</evidence>
<name>A0A6A6V7M0_9PLEO</name>
<feature type="coiled-coil region" evidence="1">
    <location>
        <begin position="78"/>
        <end position="105"/>
    </location>
</feature>
<evidence type="ECO:0000313" key="3">
    <source>
        <dbReference type="Proteomes" id="UP000799440"/>
    </source>
</evidence>